<evidence type="ECO:0000313" key="1">
    <source>
        <dbReference type="EMBL" id="KAJ8873735.1"/>
    </source>
</evidence>
<protein>
    <recommendedName>
        <fullName evidence="3">Transposase</fullName>
    </recommendedName>
</protein>
<name>A0ABQ9GNX7_9NEOP</name>
<evidence type="ECO:0008006" key="3">
    <source>
        <dbReference type="Google" id="ProtNLM"/>
    </source>
</evidence>
<comment type="caution">
    <text evidence="1">The sequence shown here is derived from an EMBL/GenBank/DDBJ whole genome shotgun (WGS) entry which is preliminary data.</text>
</comment>
<sequence>MALHHRTLVHMSESTLTPRFQVNGYAAVDRAHGMRGPQILHRLTFTCRLLFCVRDSNSVSGGSRGQNTCCYLSVFGNCRTQTVERLGSVGEGGMGWRYVLARIPIWWWGYNLRILPIGAQSGASRTSTRRPLRQHSGSRLELSKAEKRGSCYRYNVTRCKMTWPAYSADMNCMENVWSILKRDISNRAQPPMTIQALQTAAVRNGTTCARICPMILYFAFHVGYQRGSGSVEVVHRHARPGRLAGENNLPGAVAAIRCDRCSPVKDVRRPRDSSCLIAASALALQADIARERNMCLRTQGTGLSALPIRHPGIDARRGAVATHETYDCLLLTRTSPLPRDASQPVTHRQGALLGLQISTEKDFALVQRIAHKEDDECDAWVVLSTLALLDKICPGWRNT</sequence>
<keyword evidence="2" id="KW-1185">Reference proteome</keyword>
<gene>
    <name evidence="1" type="ORF">PR048_024569</name>
</gene>
<evidence type="ECO:0000313" key="2">
    <source>
        <dbReference type="Proteomes" id="UP001159363"/>
    </source>
</evidence>
<organism evidence="1 2">
    <name type="scientific">Dryococelus australis</name>
    <dbReference type="NCBI Taxonomy" id="614101"/>
    <lineage>
        <taxon>Eukaryota</taxon>
        <taxon>Metazoa</taxon>
        <taxon>Ecdysozoa</taxon>
        <taxon>Arthropoda</taxon>
        <taxon>Hexapoda</taxon>
        <taxon>Insecta</taxon>
        <taxon>Pterygota</taxon>
        <taxon>Neoptera</taxon>
        <taxon>Polyneoptera</taxon>
        <taxon>Phasmatodea</taxon>
        <taxon>Verophasmatodea</taxon>
        <taxon>Anareolatae</taxon>
        <taxon>Phasmatidae</taxon>
        <taxon>Eurycanthinae</taxon>
        <taxon>Dryococelus</taxon>
    </lineage>
</organism>
<reference evidence="1 2" key="1">
    <citation type="submission" date="2023-02" db="EMBL/GenBank/DDBJ databases">
        <title>LHISI_Scaffold_Assembly.</title>
        <authorList>
            <person name="Stuart O.P."/>
            <person name="Cleave R."/>
            <person name="Magrath M.J.L."/>
            <person name="Mikheyev A.S."/>
        </authorList>
    </citation>
    <scope>NUCLEOTIDE SEQUENCE [LARGE SCALE GENOMIC DNA]</scope>
    <source>
        <strain evidence="1">Daus_M_001</strain>
        <tissue evidence="1">Leg muscle</tissue>
    </source>
</reference>
<dbReference type="InterPro" id="IPR036397">
    <property type="entry name" value="RNaseH_sf"/>
</dbReference>
<proteinExistence type="predicted"/>
<dbReference type="Gene3D" id="3.30.420.10">
    <property type="entry name" value="Ribonuclease H-like superfamily/Ribonuclease H"/>
    <property type="match status" value="1"/>
</dbReference>
<dbReference type="EMBL" id="JARBHB010000010">
    <property type="protein sequence ID" value="KAJ8873735.1"/>
    <property type="molecule type" value="Genomic_DNA"/>
</dbReference>
<accession>A0ABQ9GNX7</accession>
<dbReference type="Proteomes" id="UP001159363">
    <property type="component" value="Chromosome 9"/>
</dbReference>